<name>A0A845DWC7_9BACI</name>
<dbReference type="RefSeq" id="WP_160837474.1">
    <property type="nucleotide sequence ID" value="NZ_WMET01000002.1"/>
</dbReference>
<dbReference type="AlphaFoldDB" id="A0A845DWC7"/>
<accession>A0A845DWC7</accession>
<reference evidence="1 2" key="1">
    <citation type="submission" date="2019-11" db="EMBL/GenBank/DDBJ databases">
        <title>Genome sequences of 17 halophilic strains isolated from different environments.</title>
        <authorList>
            <person name="Furrow R.E."/>
        </authorList>
    </citation>
    <scope>NUCLEOTIDE SEQUENCE [LARGE SCALE GENOMIC DNA]</scope>
    <source>
        <strain evidence="1 2">22511_23_Filter</strain>
    </source>
</reference>
<comment type="caution">
    <text evidence="1">The sequence shown here is derived from an EMBL/GenBank/DDBJ whole genome shotgun (WGS) entry which is preliminary data.</text>
</comment>
<evidence type="ECO:0000313" key="2">
    <source>
        <dbReference type="Proteomes" id="UP000460949"/>
    </source>
</evidence>
<evidence type="ECO:0000313" key="1">
    <source>
        <dbReference type="EMBL" id="MYL20622.1"/>
    </source>
</evidence>
<dbReference type="Proteomes" id="UP000460949">
    <property type="component" value="Unassembled WGS sequence"/>
</dbReference>
<organism evidence="1 2">
    <name type="scientific">Halobacillus litoralis</name>
    <dbReference type="NCBI Taxonomy" id="45668"/>
    <lineage>
        <taxon>Bacteria</taxon>
        <taxon>Bacillati</taxon>
        <taxon>Bacillota</taxon>
        <taxon>Bacilli</taxon>
        <taxon>Bacillales</taxon>
        <taxon>Bacillaceae</taxon>
        <taxon>Halobacillus</taxon>
    </lineage>
</organism>
<proteinExistence type="predicted"/>
<sequence length="61" mass="7559">MEPLTKVEVFQELYQLIDYYSEHRDHPADPDFDFFKNVEYYCDQLDLNYQEFIRTFGLKQL</sequence>
<protein>
    <submittedName>
        <fullName evidence="1">Uncharacterized protein</fullName>
    </submittedName>
</protein>
<dbReference type="EMBL" id="WMET01000002">
    <property type="protein sequence ID" value="MYL20622.1"/>
    <property type="molecule type" value="Genomic_DNA"/>
</dbReference>
<gene>
    <name evidence="1" type="ORF">GLW04_12015</name>
</gene>